<evidence type="ECO:0000259" key="3">
    <source>
        <dbReference type="PROSITE" id="PS50222"/>
    </source>
</evidence>
<feature type="compositionally biased region" description="Basic residues" evidence="1">
    <location>
        <begin position="123"/>
        <end position="136"/>
    </location>
</feature>
<dbReference type="PROSITE" id="PS00018">
    <property type="entry name" value="EF_HAND_1"/>
    <property type="match status" value="1"/>
</dbReference>
<dbReference type="PROSITE" id="PS50222">
    <property type="entry name" value="EF_HAND_2"/>
    <property type="match status" value="1"/>
</dbReference>
<proteinExistence type="predicted"/>
<gene>
    <name evidence="4" type="ORF">GGQ87_000428</name>
</gene>
<dbReference type="Gene3D" id="1.10.238.10">
    <property type="entry name" value="EF-hand"/>
    <property type="match status" value="2"/>
</dbReference>
<feature type="signal peptide" evidence="2">
    <location>
        <begin position="1"/>
        <end position="23"/>
    </location>
</feature>
<dbReference type="GO" id="GO:0005509">
    <property type="term" value="F:calcium ion binding"/>
    <property type="evidence" value="ECO:0007669"/>
    <property type="project" value="InterPro"/>
</dbReference>
<dbReference type="AlphaFoldDB" id="A0A7X5YHP8"/>
<organism evidence="4 5">
    <name type="scientific">Brevundimonas alba</name>
    <dbReference type="NCBI Taxonomy" id="74314"/>
    <lineage>
        <taxon>Bacteria</taxon>
        <taxon>Pseudomonadati</taxon>
        <taxon>Pseudomonadota</taxon>
        <taxon>Alphaproteobacteria</taxon>
        <taxon>Caulobacterales</taxon>
        <taxon>Caulobacteraceae</taxon>
        <taxon>Brevundimonas</taxon>
    </lineage>
</organism>
<keyword evidence="5" id="KW-1185">Reference proteome</keyword>
<dbReference type="InterPro" id="IPR018247">
    <property type="entry name" value="EF_Hand_1_Ca_BS"/>
</dbReference>
<evidence type="ECO:0000256" key="1">
    <source>
        <dbReference type="SAM" id="MobiDB-lite"/>
    </source>
</evidence>
<feature type="compositionally biased region" description="Basic and acidic residues" evidence="1">
    <location>
        <begin position="172"/>
        <end position="187"/>
    </location>
</feature>
<dbReference type="InterPro" id="IPR002048">
    <property type="entry name" value="EF_hand_dom"/>
</dbReference>
<protein>
    <recommendedName>
        <fullName evidence="3">EF-hand domain-containing protein</fullName>
    </recommendedName>
</protein>
<accession>A0A7X5YHP8</accession>
<evidence type="ECO:0000256" key="2">
    <source>
        <dbReference type="SAM" id="SignalP"/>
    </source>
</evidence>
<keyword evidence="2" id="KW-0732">Signal</keyword>
<dbReference type="Proteomes" id="UP000587415">
    <property type="component" value="Unassembled WGS sequence"/>
</dbReference>
<evidence type="ECO:0000313" key="5">
    <source>
        <dbReference type="Proteomes" id="UP000587415"/>
    </source>
</evidence>
<feature type="compositionally biased region" description="Basic and acidic residues" evidence="1">
    <location>
        <begin position="112"/>
        <end position="122"/>
    </location>
</feature>
<dbReference type="RefSeq" id="WP_168045077.1">
    <property type="nucleotide sequence ID" value="NZ_JAATJM010000001.1"/>
</dbReference>
<evidence type="ECO:0000313" key="4">
    <source>
        <dbReference type="EMBL" id="NJC40170.1"/>
    </source>
</evidence>
<dbReference type="EMBL" id="JAATJM010000001">
    <property type="protein sequence ID" value="NJC40170.1"/>
    <property type="molecule type" value="Genomic_DNA"/>
</dbReference>
<feature type="domain" description="EF-hand" evidence="3">
    <location>
        <begin position="149"/>
        <end position="184"/>
    </location>
</feature>
<feature type="chain" id="PRO_5030994303" description="EF-hand domain-containing protein" evidence="2">
    <location>
        <begin position="24"/>
        <end position="209"/>
    </location>
</feature>
<dbReference type="SUPFAM" id="SSF47473">
    <property type="entry name" value="EF-hand"/>
    <property type="match status" value="1"/>
</dbReference>
<comment type="caution">
    <text evidence="4">The sequence shown here is derived from an EMBL/GenBank/DDBJ whole genome shotgun (WGS) entry which is preliminary data.</text>
</comment>
<feature type="region of interest" description="Disordered" evidence="1">
    <location>
        <begin position="172"/>
        <end position="209"/>
    </location>
</feature>
<reference evidence="4 5" key="1">
    <citation type="submission" date="2020-03" db="EMBL/GenBank/DDBJ databases">
        <title>Genomic Encyclopedia of Type Strains, Phase IV (KMG-IV): sequencing the most valuable type-strain genomes for metagenomic binning, comparative biology and taxonomic classification.</title>
        <authorList>
            <person name="Goeker M."/>
        </authorList>
    </citation>
    <scope>NUCLEOTIDE SEQUENCE [LARGE SCALE GENOMIC DNA]</scope>
    <source>
        <strain evidence="4 5">DSM 4736</strain>
    </source>
</reference>
<sequence length="209" mass="22970">MKKTLVTGALAALTLAAAGGALAQQASERPHARGLRADADGDQRISQAEFMGRRLERLAAADANRDGSVTADERRAVAMARRAGRADVRFDRLDADDDGVISKSEFDVRREHRAEGRADRAPRRARHAGVRQARREHRMESRGPVVIAEAQARAEAAFARLDADHDGYITVAERGEARTDRRENRRERVSHRRAARNAQQASPPAPASE</sequence>
<dbReference type="Pfam" id="PF13202">
    <property type="entry name" value="EF-hand_5"/>
    <property type="match status" value="3"/>
</dbReference>
<name>A0A7X5YHP8_9CAUL</name>
<dbReference type="InterPro" id="IPR011992">
    <property type="entry name" value="EF-hand-dom_pair"/>
</dbReference>
<feature type="region of interest" description="Disordered" evidence="1">
    <location>
        <begin position="112"/>
        <end position="141"/>
    </location>
</feature>